<proteinExistence type="predicted"/>
<evidence type="ECO:0000313" key="2">
    <source>
        <dbReference type="Proteomes" id="UP001060085"/>
    </source>
</evidence>
<sequence>MSFNWFFIRVLDEGPWNFDKKLLIFRPCVQGVPDPPLNFDSTHFHYHISGLPPWCYTPEIGRRLAAVPEDSTTLEICSSTKFCCWSIVWNPGFIAVFTNPCADVYLFKSQDLEKLRQRFSMRGFPPLLLLCLSRDDFPYPESLGCPDKSQPDISFHENLTPTPIIEILPVSALLLVCFISLAKRFRELISKKGTPTFSSSPIAPNALLTSTPASPTSITQHREAHIAHNSPINAKEKVTLTINGKGSMPALLQPIQQADYTKKQVHITHSTPLINCHPIPQISPNSNFLKLGHASSDILIFALAKLFPFDICMTHNPHPIPPMITNLAHFDVNDLPSTERQSDDVVRKQNNSLSQQNAILDFNIIVDLGLSNDPNAMMIPIWTLIFILYVSIVPVISLIFVAFRLKLKVSIVHSIVVGFSSSVAVELYPVTGRTSDYSWCTNSVFRFLVEHKTAVHFWLKRSFDYLGFSFFGLVLLLFWTSTFGRPISVIGRPFLSGKHKSAVRFSSRSTSFSRNPSKRITLYKVENEDDVVWIEEDEVDDVIKTWGHALVGYVVGGFLGIAAISRLTNSWKVPTKFQVHKSGWVIFRVSYARAVIEVDIAKELVTEVYIQLPNGNTREQDVIYENLPKFCSLCKISGHSIDGCKKKEQEVNGANRKKELKSSQKEFLMQNAPRNLRRSRGNRSMGTKGPAWELHKETVVPDDHLPGWNNPGVVVPSKRVKKGNTTAQGDNTHDKDQGRHLSQNSTYGLAATRRLVNDEEKEELETTPSMDND</sequence>
<organism evidence="1 2">
    <name type="scientific">Catharanthus roseus</name>
    <name type="common">Madagascar periwinkle</name>
    <name type="synonym">Vinca rosea</name>
    <dbReference type="NCBI Taxonomy" id="4058"/>
    <lineage>
        <taxon>Eukaryota</taxon>
        <taxon>Viridiplantae</taxon>
        <taxon>Streptophyta</taxon>
        <taxon>Embryophyta</taxon>
        <taxon>Tracheophyta</taxon>
        <taxon>Spermatophyta</taxon>
        <taxon>Magnoliopsida</taxon>
        <taxon>eudicotyledons</taxon>
        <taxon>Gunneridae</taxon>
        <taxon>Pentapetalae</taxon>
        <taxon>asterids</taxon>
        <taxon>lamiids</taxon>
        <taxon>Gentianales</taxon>
        <taxon>Apocynaceae</taxon>
        <taxon>Rauvolfioideae</taxon>
        <taxon>Vinceae</taxon>
        <taxon>Catharanthinae</taxon>
        <taxon>Catharanthus</taxon>
    </lineage>
</organism>
<keyword evidence="2" id="KW-1185">Reference proteome</keyword>
<dbReference type="Proteomes" id="UP001060085">
    <property type="component" value="Linkage Group LG04"/>
</dbReference>
<accession>A0ACC0B4K0</accession>
<gene>
    <name evidence="1" type="ORF">M9H77_17448</name>
</gene>
<protein>
    <submittedName>
        <fullName evidence="1">Uncharacterized protein</fullName>
    </submittedName>
</protein>
<dbReference type="EMBL" id="CM044704">
    <property type="protein sequence ID" value="KAI5667595.1"/>
    <property type="molecule type" value="Genomic_DNA"/>
</dbReference>
<name>A0ACC0B4K0_CATRO</name>
<comment type="caution">
    <text evidence="1">The sequence shown here is derived from an EMBL/GenBank/DDBJ whole genome shotgun (WGS) entry which is preliminary data.</text>
</comment>
<evidence type="ECO:0000313" key="1">
    <source>
        <dbReference type="EMBL" id="KAI5667595.1"/>
    </source>
</evidence>
<reference evidence="2" key="1">
    <citation type="journal article" date="2023" name="Nat. Plants">
        <title>Single-cell RNA sequencing provides a high-resolution roadmap for understanding the multicellular compartmentation of specialized metabolism.</title>
        <authorList>
            <person name="Sun S."/>
            <person name="Shen X."/>
            <person name="Li Y."/>
            <person name="Li Y."/>
            <person name="Wang S."/>
            <person name="Li R."/>
            <person name="Zhang H."/>
            <person name="Shen G."/>
            <person name="Guo B."/>
            <person name="Wei J."/>
            <person name="Xu J."/>
            <person name="St-Pierre B."/>
            <person name="Chen S."/>
            <person name="Sun C."/>
        </authorList>
    </citation>
    <scope>NUCLEOTIDE SEQUENCE [LARGE SCALE GENOMIC DNA]</scope>
</reference>